<dbReference type="InterPro" id="IPR025193">
    <property type="entry name" value="DUF4114"/>
</dbReference>
<gene>
    <name evidence="4" type="ORF">ACG00Y_23125</name>
</gene>
<name>A0ABW7F877_9BURK</name>
<evidence type="ECO:0000259" key="3">
    <source>
        <dbReference type="Pfam" id="PF13448"/>
    </source>
</evidence>
<evidence type="ECO:0000313" key="5">
    <source>
        <dbReference type="Proteomes" id="UP001606210"/>
    </source>
</evidence>
<comment type="caution">
    <text evidence="4">The sequence shown here is derived from an EMBL/GenBank/DDBJ whole genome shotgun (WGS) entry which is preliminary data.</text>
</comment>
<feature type="domain" description="Ice-binding protein C-terminal" evidence="2">
    <location>
        <begin position="166"/>
        <end position="188"/>
    </location>
</feature>
<dbReference type="EMBL" id="JBIGHV010000009">
    <property type="protein sequence ID" value="MFG6432827.1"/>
    <property type="molecule type" value="Genomic_DNA"/>
</dbReference>
<feature type="domain" description="DUF4114" evidence="3">
    <location>
        <begin position="94"/>
        <end position="160"/>
    </location>
</feature>
<dbReference type="RefSeq" id="WP_394482998.1">
    <property type="nucleotide sequence ID" value="NZ_JBIGHV010000009.1"/>
</dbReference>
<sequence length="190" mass="19427">MATPLLRLALAGASLLLSTAAHAVPDVYPTPGMEAPVSSFVATSSGQVVAYYTGAIGGLTNLVGLRLNGVDGPVGLSNQASAYGDSLVLGNVSAGDTLVFFIAIDGGTERYYSDPSLNTDAFNHAWAAAYAGDADVPAGTNIAFEDLAGGGDRNYFDHSFVYQITAVPEPASWALLLGGAAALAARRRSR</sequence>
<evidence type="ECO:0000256" key="1">
    <source>
        <dbReference type="SAM" id="SignalP"/>
    </source>
</evidence>
<evidence type="ECO:0000313" key="4">
    <source>
        <dbReference type="EMBL" id="MFG6432827.1"/>
    </source>
</evidence>
<dbReference type="Pfam" id="PF13448">
    <property type="entry name" value="DUF4114"/>
    <property type="match status" value="1"/>
</dbReference>
<dbReference type="NCBIfam" id="TIGR02595">
    <property type="entry name" value="PEP_CTERM"/>
    <property type="match status" value="1"/>
</dbReference>
<evidence type="ECO:0000259" key="2">
    <source>
        <dbReference type="Pfam" id="PF07589"/>
    </source>
</evidence>
<feature type="signal peptide" evidence="1">
    <location>
        <begin position="1"/>
        <end position="23"/>
    </location>
</feature>
<protein>
    <submittedName>
        <fullName evidence="4">DUF4114 domain-containing protein</fullName>
    </submittedName>
</protein>
<keyword evidence="1" id="KW-0732">Signal</keyword>
<keyword evidence="5" id="KW-1185">Reference proteome</keyword>
<feature type="chain" id="PRO_5045891537" evidence="1">
    <location>
        <begin position="24"/>
        <end position="190"/>
    </location>
</feature>
<dbReference type="InterPro" id="IPR013424">
    <property type="entry name" value="Ice-binding_C"/>
</dbReference>
<accession>A0ABW7F877</accession>
<proteinExistence type="predicted"/>
<organism evidence="4 5">
    <name type="scientific">Pelomonas parva</name>
    <dbReference type="NCBI Taxonomy" id="3299032"/>
    <lineage>
        <taxon>Bacteria</taxon>
        <taxon>Pseudomonadati</taxon>
        <taxon>Pseudomonadota</taxon>
        <taxon>Betaproteobacteria</taxon>
        <taxon>Burkholderiales</taxon>
        <taxon>Sphaerotilaceae</taxon>
        <taxon>Roseateles</taxon>
    </lineage>
</organism>
<reference evidence="4 5" key="1">
    <citation type="submission" date="2024-08" db="EMBL/GenBank/DDBJ databases">
        <authorList>
            <person name="Lu H."/>
        </authorList>
    </citation>
    <scope>NUCLEOTIDE SEQUENCE [LARGE SCALE GENOMIC DNA]</scope>
    <source>
        <strain evidence="4 5">LYH14W</strain>
    </source>
</reference>
<dbReference type="Proteomes" id="UP001606210">
    <property type="component" value="Unassembled WGS sequence"/>
</dbReference>
<dbReference type="Pfam" id="PF07589">
    <property type="entry name" value="PEP-CTERM"/>
    <property type="match status" value="1"/>
</dbReference>